<evidence type="ECO:0000256" key="3">
    <source>
        <dbReference type="ARBA" id="ARBA00022448"/>
    </source>
</evidence>
<feature type="transmembrane region" description="Helical" evidence="9">
    <location>
        <begin position="155"/>
        <end position="176"/>
    </location>
</feature>
<dbReference type="Proteomes" id="UP000501747">
    <property type="component" value="Chromosome"/>
</dbReference>
<evidence type="ECO:0000256" key="9">
    <source>
        <dbReference type="SAM" id="Phobius"/>
    </source>
</evidence>
<evidence type="ECO:0000313" key="10">
    <source>
        <dbReference type="EMBL" id="QIL49101.1"/>
    </source>
</evidence>
<dbReference type="PRINTS" id="PR00783">
    <property type="entry name" value="MINTRINSICP"/>
</dbReference>
<keyword evidence="11" id="KW-1185">Reference proteome</keyword>
<evidence type="ECO:0000256" key="7">
    <source>
        <dbReference type="ARBA" id="ARBA00023136"/>
    </source>
</evidence>
<evidence type="ECO:0000313" key="11">
    <source>
        <dbReference type="Proteomes" id="UP000501747"/>
    </source>
</evidence>
<comment type="subcellular location">
    <subcellularLocation>
        <location evidence="1">Cell membrane</location>
        <topology evidence="1">Multi-pass membrane protein</topology>
    </subcellularLocation>
</comment>
<sequence length="222" mass="22976">MKKYLAEFIGTFVLVFLGTGTVAIANSGETAIGYLGIGLAFGMAVMVMACAVGGVSGGNFNPAVSLAMMMNKRLEVKDGIFYIISQFLGAVAASGVLSIFIKALDLPKDGFGQTDFPNVTAGQAFLFEAIITFLFVFVILMVTSAKFGNQTLAPIAIGTVLAFLIIVALNVTGGSLNPARSFGPAIFAGGSALSNYWVYLLAPLVGSAVAAIVAKFMGSEEK</sequence>
<evidence type="ECO:0000256" key="1">
    <source>
        <dbReference type="ARBA" id="ARBA00004651"/>
    </source>
</evidence>
<dbReference type="GO" id="GO:0015250">
    <property type="term" value="F:water channel activity"/>
    <property type="evidence" value="ECO:0007669"/>
    <property type="project" value="TreeGrafter"/>
</dbReference>
<evidence type="ECO:0000256" key="2">
    <source>
        <dbReference type="ARBA" id="ARBA00006175"/>
    </source>
</evidence>
<dbReference type="PROSITE" id="PS00221">
    <property type="entry name" value="MIP"/>
    <property type="match status" value="1"/>
</dbReference>
<organism evidence="10 11">
    <name type="scientific">Vagococcus hydrophili</name>
    <dbReference type="NCBI Taxonomy" id="2714947"/>
    <lineage>
        <taxon>Bacteria</taxon>
        <taxon>Bacillati</taxon>
        <taxon>Bacillota</taxon>
        <taxon>Bacilli</taxon>
        <taxon>Lactobacillales</taxon>
        <taxon>Enterococcaceae</taxon>
        <taxon>Vagococcus</taxon>
    </lineage>
</organism>
<feature type="transmembrane region" description="Helical" evidence="9">
    <location>
        <begin position="121"/>
        <end position="143"/>
    </location>
</feature>
<proteinExistence type="inferred from homology"/>
<dbReference type="GO" id="GO:0005886">
    <property type="term" value="C:plasma membrane"/>
    <property type="evidence" value="ECO:0007669"/>
    <property type="project" value="UniProtKB-SubCell"/>
</dbReference>
<evidence type="ECO:0000256" key="4">
    <source>
        <dbReference type="ARBA" id="ARBA00022475"/>
    </source>
</evidence>
<dbReference type="EMBL" id="CP049887">
    <property type="protein sequence ID" value="QIL49101.1"/>
    <property type="molecule type" value="Genomic_DNA"/>
</dbReference>
<dbReference type="PANTHER" id="PTHR19139:SF199">
    <property type="entry name" value="MIP17260P"/>
    <property type="match status" value="1"/>
</dbReference>
<evidence type="ECO:0000256" key="8">
    <source>
        <dbReference type="RuleBase" id="RU000477"/>
    </source>
</evidence>
<dbReference type="SUPFAM" id="SSF81338">
    <property type="entry name" value="Aquaporin-like"/>
    <property type="match status" value="1"/>
</dbReference>
<keyword evidence="4" id="KW-1003">Cell membrane</keyword>
<feature type="transmembrane region" description="Helical" evidence="9">
    <location>
        <begin position="196"/>
        <end position="217"/>
    </location>
</feature>
<dbReference type="Gene3D" id="1.20.1080.10">
    <property type="entry name" value="Glycerol uptake facilitator protein"/>
    <property type="match status" value="1"/>
</dbReference>
<feature type="transmembrane region" description="Helical" evidence="9">
    <location>
        <begin position="79"/>
        <end position="101"/>
    </location>
</feature>
<dbReference type="InterPro" id="IPR023271">
    <property type="entry name" value="Aquaporin-like"/>
</dbReference>
<feature type="transmembrane region" description="Helical" evidence="9">
    <location>
        <begin position="37"/>
        <end position="58"/>
    </location>
</feature>
<dbReference type="PANTHER" id="PTHR19139">
    <property type="entry name" value="AQUAPORIN TRANSPORTER"/>
    <property type="match status" value="1"/>
</dbReference>
<keyword evidence="5 8" id="KW-0812">Transmembrane</keyword>
<gene>
    <name evidence="10" type="ORF">G7082_11680</name>
</gene>
<dbReference type="InterPro" id="IPR022357">
    <property type="entry name" value="MIP_CS"/>
</dbReference>
<evidence type="ECO:0000256" key="6">
    <source>
        <dbReference type="ARBA" id="ARBA00022989"/>
    </source>
</evidence>
<comment type="similarity">
    <text evidence="2 8">Belongs to the MIP/aquaporin (TC 1.A.8) family.</text>
</comment>
<keyword evidence="7 9" id="KW-0472">Membrane</keyword>
<name>A0A6G8AVI5_9ENTE</name>
<dbReference type="Pfam" id="PF00230">
    <property type="entry name" value="MIP"/>
    <property type="match status" value="1"/>
</dbReference>
<protein>
    <submittedName>
        <fullName evidence="10">Aquaporin</fullName>
    </submittedName>
</protein>
<dbReference type="AlphaFoldDB" id="A0A6G8AVI5"/>
<keyword evidence="3 8" id="KW-0813">Transport</keyword>
<reference evidence="10 11" key="1">
    <citation type="submission" date="2020-03" db="EMBL/GenBank/DDBJ databases">
        <title>Vagococcus sp. nov., isolated from beetles.</title>
        <authorList>
            <person name="Hyun D.-W."/>
            <person name="Bae J.-W."/>
        </authorList>
    </citation>
    <scope>NUCLEOTIDE SEQUENCE [LARGE SCALE GENOMIC DNA]</scope>
    <source>
        <strain evidence="10 11">HDW17B</strain>
    </source>
</reference>
<keyword evidence="6 9" id="KW-1133">Transmembrane helix</keyword>
<dbReference type="InterPro" id="IPR034294">
    <property type="entry name" value="Aquaporin_transptr"/>
</dbReference>
<dbReference type="InterPro" id="IPR000425">
    <property type="entry name" value="MIP"/>
</dbReference>
<dbReference type="KEGG" id="vhy:G7082_11680"/>
<accession>A0A6G8AVI5</accession>
<evidence type="ECO:0000256" key="5">
    <source>
        <dbReference type="ARBA" id="ARBA00022692"/>
    </source>
</evidence>
<dbReference type="RefSeq" id="WP_166035230.1">
    <property type="nucleotide sequence ID" value="NZ_CP049887.1"/>
</dbReference>